<name>A0A814RUK5_9BILA</name>
<dbReference type="Pfam" id="PF00644">
    <property type="entry name" value="PARP"/>
    <property type="match status" value="1"/>
</dbReference>
<dbReference type="AlphaFoldDB" id="A0A814RUK5"/>
<dbReference type="Proteomes" id="UP000663889">
    <property type="component" value="Unassembled WGS sequence"/>
</dbReference>
<feature type="coiled-coil region" evidence="2">
    <location>
        <begin position="570"/>
        <end position="692"/>
    </location>
</feature>
<dbReference type="Gene3D" id="3.40.30.10">
    <property type="entry name" value="Glutaredoxin"/>
    <property type="match status" value="1"/>
</dbReference>
<keyword evidence="1" id="KW-0520">NAD</keyword>
<evidence type="ECO:0000256" key="2">
    <source>
        <dbReference type="SAM" id="Coils"/>
    </source>
</evidence>
<proteinExistence type="predicted"/>
<gene>
    <name evidence="4" type="ORF">SEV965_LOCUS17808</name>
</gene>
<evidence type="ECO:0000313" key="5">
    <source>
        <dbReference type="Proteomes" id="UP000663889"/>
    </source>
</evidence>
<dbReference type="SUPFAM" id="SSF52833">
    <property type="entry name" value="Thioredoxin-like"/>
    <property type="match status" value="1"/>
</dbReference>
<dbReference type="GO" id="GO:0003950">
    <property type="term" value="F:NAD+ poly-ADP-ribosyltransferase activity"/>
    <property type="evidence" value="ECO:0007669"/>
    <property type="project" value="UniProtKB-UniRule"/>
</dbReference>
<feature type="domain" description="PARP catalytic" evidence="3">
    <location>
        <begin position="210"/>
        <end position="411"/>
    </location>
</feature>
<dbReference type="GO" id="GO:0000922">
    <property type="term" value="C:spindle pole"/>
    <property type="evidence" value="ECO:0007669"/>
    <property type="project" value="TreeGrafter"/>
</dbReference>
<keyword evidence="2" id="KW-0175">Coiled coil</keyword>
<dbReference type="SMART" id="SM00594">
    <property type="entry name" value="UAS"/>
    <property type="match status" value="1"/>
</dbReference>
<dbReference type="Gene3D" id="3.90.228.10">
    <property type="match status" value="1"/>
</dbReference>
<accession>A0A814RUK5</accession>
<dbReference type="InterPro" id="IPR006577">
    <property type="entry name" value="UAS"/>
</dbReference>
<dbReference type="PANTHER" id="PTHR46657:SF1">
    <property type="entry name" value="CENTROSOMAL PROTEIN OF 128 KDA"/>
    <property type="match status" value="1"/>
</dbReference>
<dbReference type="SUPFAM" id="SSF56399">
    <property type="entry name" value="ADP-ribosylation"/>
    <property type="match status" value="1"/>
</dbReference>
<dbReference type="PANTHER" id="PTHR46657">
    <property type="entry name" value="CENTROSOMAL PROTEIN OF 128 KDA"/>
    <property type="match status" value="1"/>
</dbReference>
<dbReference type="InterPro" id="IPR012317">
    <property type="entry name" value="Poly(ADP-ribose)pol_cat_dom"/>
</dbReference>
<dbReference type="Pfam" id="PF21021">
    <property type="entry name" value="FAF1"/>
    <property type="match status" value="1"/>
</dbReference>
<dbReference type="GO" id="GO:0005814">
    <property type="term" value="C:centriole"/>
    <property type="evidence" value="ECO:0007669"/>
    <property type="project" value="TreeGrafter"/>
</dbReference>
<dbReference type="InterPro" id="IPR026652">
    <property type="entry name" value="CEP128"/>
</dbReference>
<protein>
    <recommendedName>
        <fullName evidence="1">Poly [ADP-ribose] polymerase</fullName>
        <shortName evidence="1">PARP</shortName>
        <ecNumber evidence="1">2.4.2.-</ecNumber>
    </recommendedName>
</protein>
<dbReference type="PROSITE" id="PS51059">
    <property type="entry name" value="PARP_CATALYTIC"/>
    <property type="match status" value="1"/>
</dbReference>
<reference evidence="4" key="1">
    <citation type="submission" date="2021-02" db="EMBL/GenBank/DDBJ databases">
        <authorList>
            <person name="Nowell W R."/>
        </authorList>
    </citation>
    <scope>NUCLEOTIDE SEQUENCE</scope>
</reference>
<evidence type="ECO:0000259" key="3">
    <source>
        <dbReference type="PROSITE" id="PS51059"/>
    </source>
</evidence>
<sequence length="746" mass="87425">MEGSESMNSNDTKFQTIATKSLIDVESLDANEIPSADKVRKMIERFSYTFAERYSGPGPVSFIGPLDEALKHSLFESTTPCPLILYIHHDQSIAVNIFCRYVLCVDMITDYLAEQFLVWIWDRTRDVDYSMLLSMLFKYTTKEVTTTIASYPIDAYPLLVCLSIHQNQIDIVSTIKGTMSSEETFVNLVETRKKFDRRAELPHSNICRTNIISNKNQSMPANVLKSHTKYSPITERIARDFKNSFMQIIRIDQVENETWLKEYLEQKKLIDIRLGHDNSEEYLFHGCSRSAAENIIQHGFDHKLIGMHGVLYGYGFYFSSDHRISHMYATRDRLNHNERTMLLCRVLIGRTCLVPELFLISNVSPLSVFLNSPANRTLEERLARATCLDNNRYGYLNFECGIRVNTRRPSPNPLVEEIVQSRLDRRLQEIEREIKRDKDQQPQGDIRVLINELQSQRNLTTPIHNEEDKILQARLLLAESNKQMYESQLQNTRRQLEESEINKSLLAQQVAQLKDQLIRTDLGRDKQRDEELSLSVNRRRRTEQDRLQLENDYLIQQQMMLSKSTTLNEMVTFKKELEKSERQREQLSDHLQVLMKKCDDKERVVAKILLELKEITENCDTYEQQNTKLQRDLTLALEKLEEMTQEAERYAQEALNTQKQLAESEQQREELKIQAQETIKQWKAKVKKLEKDVDRHKFGSTQMLERNEQLVKDTENIKTHNLTLREQITRLETDLNDANVCIYFLK</sequence>
<comment type="caution">
    <text evidence="4">The sequence shown here is derived from an EMBL/GenBank/DDBJ whole genome shotgun (WGS) entry which is preliminary data.</text>
</comment>
<evidence type="ECO:0000256" key="1">
    <source>
        <dbReference type="RuleBase" id="RU362114"/>
    </source>
</evidence>
<dbReference type="InterPro" id="IPR036249">
    <property type="entry name" value="Thioredoxin-like_sf"/>
</dbReference>
<organism evidence="4 5">
    <name type="scientific">Rotaria sordida</name>
    <dbReference type="NCBI Taxonomy" id="392033"/>
    <lineage>
        <taxon>Eukaryota</taxon>
        <taxon>Metazoa</taxon>
        <taxon>Spiralia</taxon>
        <taxon>Gnathifera</taxon>
        <taxon>Rotifera</taxon>
        <taxon>Eurotatoria</taxon>
        <taxon>Bdelloidea</taxon>
        <taxon>Philodinida</taxon>
        <taxon>Philodinidae</taxon>
        <taxon>Rotaria</taxon>
    </lineage>
</organism>
<dbReference type="InterPro" id="IPR049483">
    <property type="entry name" value="FAF1_2-like_UAS"/>
</dbReference>
<keyword evidence="1" id="KW-0328">Glycosyltransferase</keyword>
<keyword evidence="1" id="KW-0808">Transferase</keyword>
<feature type="coiled-coil region" evidence="2">
    <location>
        <begin position="475"/>
        <end position="516"/>
    </location>
</feature>
<dbReference type="EMBL" id="CAJNOU010001033">
    <property type="protein sequence ID" value="CAF1138553.1"/>
    <property type="molecule type" value="Genomic_DNA"/>
</dbReference>
<evidence type="ECO:0000313" key="4">
    <source>
        <dbReference type="EMBL" id="CAF1138553.1"/>
    </source>
</evidence>
<dbReference type="EC" id="2.4.2.-" evidence="1"/>